<dbReference type="InterPro" id="IPR023214">
    <property type="entry name" value="HAD_sf"/>
</dbReference>
<keyword evidence="5" id="KW-0378">Hydrolase</keyword>
<dbReference type="Gene3D" id="1.10.150.240">
    <property type="entry name" value="Putative phosphatase, domain 2"/>
    <property type="match status" value="1"/>
</dbReference>
<accession>A0A0P1GFE0</accession>
<sequence length="219" mass="23372">MRCVIFDLDGTLADTSGDLLAAANICFEGMGEDVRLTQDDAGIALRGGRAMLTAGLKRANAYTEERVLKWYPTLLEAYGGNIATHTRLYPGALEAVEQLRRDGYAVGIATNKPQGLAEALLRELGVRDLFASMIGADTLPVKKPDPAHFWAAVDQAGGNRDRALLVGDSDTDRNTAANAGAPSILVTFAPPGQAVRDLNPEGTIDHFDDLPAEVRRLIG</sequence>
<dbReference type="NCBIfam" id="TIGR01549">
    <property type="entry name" value="HAD-SF-IA-v1"/>
    <property type="match status" value="1"/>
</dbReference>
<protein>
    <recommendedName>
        <fullName evidence="4">phosphoglycolate phosphatase</fullName>
        <ecNumber evidence="4">3.1.3.18</ecNumber>
    </recommendedName>
</protein>
<comment type="catalytic activity">
    <reaction evidence="1">
        <text>2-phosphoglycolate + H2O = glycolate + phosphate</text>
        <dbReference type="Rhea" id="RHEA:14369"/>
        <dbReference type="ChEBI" id="CHEBI:15377"/>
        <dbReference type="ChEBI" id="CHEBI:29805"/>
        <dbReference type="ChEBI" id="CHEBI:43474"/>
        <dbReference type="ChEBI" id="CHEBI:58033"/>
        <dbReference type="EC" id="3.1.3.18"/>
    </reaction>
</comment>
<evidence type="ECO:0000256" key="4">
    <source>
        <dbReference type="ARBA" id="ARBA00013078"/>
    </source>
</evidence>
<dbReference type="SFLD" id="SFLDS00003">
    <property type="entry name" value="Haloacid_Dehalogenase"/>
    <property type="match status" value="1"/>
</dbReference>
<dbReference type="Pfam" id="PF13419">
    <property type="entry name" value="HAD_2"/>
    <property type="match status" value="1"/>
</dbReference>
<dbReference type="InterPro" id="IPR050155">
    <property type="entry name" value="HAD-like_hydrolase_sf"/>
</dbReference>
<dbReference type="GO" id="GO:0008967">
    <property type="term" value="F:phosphoglycolate phosphatase activity"/>
    <property type="evidence" value="ECO:0007669"/>
    <property type="project" value="UniProtKB-EC"/>
</dbReference>
<evidence type="ECO:0000313" key="5">
    <source>
        <dbReference type="EMBL" id="CUH80240.1"/>
    </source>
</evidence>
<evidence type="ECO:0000313" key="6">
    <source>
        <dbReference type="Proteomes" id="UP000054935"/>
    </source>
</evidence>
<dbReference type="EC" id="3.1.3.18" evidence="4"/>
<dbReference type="InterPro" id="IPR036412">
    <property type="entry name" value="HAD-like_sf"/>
</dbReference>
<evidence type="ECO:0000256" key="1">
    <source>
        <dbReference type="ARBA" id="ARBA00000830"/>
    </source>
</evidence>
<reference evidence="5 6" key="1">
    <citation type="submission" date="2015-09" db="EMBL/GenBank/DDBJ databases">
        <authorList>
            <consortium name="Swine Surveillance"/>
        </authorList>
    </citation>
    <scope>NUCLEOTIDE SEQUENCE [LARGE SCALE GENOMIC DNA]</scope>
    <source>
        <strain evidence="5 6">CECT 7648</strain>
    </source>
</reference>
<dbReference type="GO" id="GO:0006281">
    <property type="term" value="P:DNA repair"/>
    <property type="evidence" value="ECO:0007669"/>
    <property type="project" value="TreeGrafter"/>
</dbReference>
<evidence type="ECO:0000256" key="3">
    <source>
        <dbReference type="ARBA" id="ARBA00006171"/>
    </source>
</evidence>
<dbReference type="Proteomes" id="UP000054935">
    <property type="component" value="Unassembled WGS sequence"/>
</dbReference>
<dbReference type="SFLD" id="SFLDG01129">
    <property type="entry name" value="C1.5:_HAD__Beta-PGM__Phosphata"/>
    <property type="match status" value="1"/>
</dbReference>
<dbReference type="Gene3D" id="3.40.50.1000">
    <property type="entry name" value="HAD superfamily/HAD-like"/>
    <property type="match status" value="1"/>
</dbReference>
<name>A0A0P1GFE0_9RHOB</name>
<proteinExistence type="inferred from homology"/>
<dbReference type="EMBL" id="CYSE01000005">
    <property type="protein sequence ID" value="CUH80240.1"/>
    <property type="molecule type" value="Genomic_DNA"/>
</dbReference>
<comment type="similarity">
    <text evidence="3">Belongs to the HAD-like hydrolase superfamily. CbbY/CbbZ/Gph/YieH family.</text>
</comment>
<dbReference type="GO" id="GO:0005829">
    <property type="term" value="C:cytosol"/>
    <property type="evidence" value="ECO:0007669"/>
    <property type="project" value="TreeGrafter"/>
</dbReference>
<dbReference type="PANTHER" id="PTHR43434">
    <property type="entry name" value="PHOSPHOGLYCOLATE PHOSPHATASE"/>
    <property type="match status" value="1"/>
</dbReference>
<dbReference type="PANTHER" id="PTHR43434:SF1">
    <property type="entry name" value="PHOSPHOGLYCOLATE PHOSPHATASE"/>
    <property type="match status" value="1"/>
</dbReference>
<dbReference type="SUPFAM" id="SSF56784">
    <property type="entry name" value="HAD-like"/>
    <property type="match status" value="1"/>
</dbReference>
<gene>
    <name evidence="5" type="primary">gph_2</name>
    <name evidence="5" type="ORF">TRN7648_02889</name>
</gene>
<evidence type="ECO:0000256" key="2">
    <source>
        <dbReference type="ARBA" id="ARBA00004818"/>
    </source>
</evidence>
<dbReference type="OrthoDB" id="9793014at2"/>
<dbReference type="RefSeq" id="WP_058248374.1">
    <property type="nucleotide sequence ID" value="NZ_CYSE01000005.1"/>
</dbReference>
<dbReference type="PRINTS" id="PR00413">
    <property type="entry name" value="HADHALOGNASE"/>
</dbReference>
<dbReference type="AlphaFoldDB" id="A0A0P1GFE0"/>
<comment type="pathway">
    <text evidence="2">Organic acid metabolism; glycolate biosynthesis; glycolate from 2-phosphoglycolate: step 1/1.</text>
</comment>
<organism evidence="5 6">
    <name type="scientific">Tropicibacter naphthalenivorans</name>
    <dbReference type="NCBI Taxonomy" id="441103"/>
    <lineage>
        <taxon>Bacteria</taxon>
        <taxon>Pseudomonadati</taxon>
        <taxon>Pseudomonadota</taxon>
        <taxon>Alphaproteobacteria</taxon>
        <taxon>Rhodobacterales</taxon>
        <taxon>Roseobacteraceae</taxon>
        <taxon>Tropicibacter</taxon>
    </lineage>
</organism>
<dbReference type="InterPro" id="IPR041492">
    <property type="entry name" value="HAD_2"/>
</dbReference>
<dbReference type="InterPro" id="IPR023198">
    <property type="entry name" value="PGP-like_dom2"/>
</dbReference>
<dbReference type="InterPro" id="IPR006439">
    <property type="entry name" value="HAD-SF_hydro_IA"/>
</dbReference>
<dbReference type="STRING" id="441103.TRN7648_02889"/>
<keyword evidence="6" id="KW-1185">Reference proteome</keyword>